<proteinExistence type="predicted"/>
<comment type="caution">
    <text evidence="2">The sequence shown here is derived from an EMBL/GenBank/DDBJ whole genome shotgun (WGS) entry which is preliminary data.</text>
</comment>
<organism evidence="2 3">
    <name type="scientific">Zasmidium cellare</name>
    <name type="common">Wine cellar mold</name>
    <name type="synonym">Racodium cellare</name>
    <dbReference type="NCBI Taxonomy" id="395010"/>
    <lineage>
        <taxon>Eukaryota</taxon>
        <taxon>Fungi</taxon>
        <taxon>Dikarya</taxon>
        <taxon>Ascomycota</taxon>
        <taxon>Pezizomycotina</taxon>
        <taxon>Dothideomycetes</taxon>
        <taxon>Dothideomycetidae</taxon>
        <taxon>Mycosphaerellales</taxon>
        <taxon>Mycosphaerellaceae</taxon>
        <taxon>Zasmidium</taxon>
    </lineage>
</organism>
<reference evidence="2 3" key="1">
    <citation type="journal article" date="2023" name="G3 (Bethesda)">
        <title>A chromosome-level genome assembly of Zasmidium syzygii isolated from banana leaves.</title>
        <authorList>
            <person name="van Westerhoven A.C."/>
            <person name="Mehrabi R."/>
            <person name="Talebi R."/>
            <person name="Steentjes M.B.F."/>
            <person name="Corcolon B."/>
            <person name="Chong P.A."/>
            <person name="Kema G.H.J."/>
            <person name="Seidl M.F."/>
        </authorList>
    </citation>
    <scope>NUCLEOTIDE SEQUENCE [LARGE SCALE GENOMIC DNA]</scope>
    <source>
        <strain evidence="2 3">P124</strain>
    </source>
</reference>
<dbReference type="Gene3D" id="3.90.640.10">
    <property type="entry name" value="Actin, Chain A, domain 4"/>
    <property type="match status" value="1"/>
</dbReference>
<feature type="compositionally biased region" description="Polar residues" evidence="1">
    <location>
        <begin position="638"/>
        <end position="652"/>
    </location>
</feature>
<feature type="region of interest" description="Disordered" evidence="1">
    <location>
        <begin position="593"/>
        <end position="672"/>
    </location>
</feature>
<dbReference type="Gene3D" id="3.30.420.40">
    <property type="match status" value="2"/>
</dbReference>
<feature type="compositionally biased region" description="Basic residues" evidence="1">
    <location>
        <begin position="8"/>
        <end position="18"/>
    </location>
</feature>
<evidence type="ECO:0000256" key="1">
    <source>
        <dbReference type="SAM" id="MobiDB-lite"/>
    </source>
</evidence>
<evidence type="ECO:0000313" key="3">
    <source>
        <dbReference type="Proteomes" id="UP001305779"/>
    </source>
</evidence>
<dbReference type="InterPro" id="IPR043129">
    <property type="entry name" value="ATPase_NBD"/>
</dbReference>
<dbReference type="Proteomes" id="UP001305779">
    <property type="component" value="Unassembled WGS sequence"/>
</dbReference>
<feature type="compositionally biased region" description="Acidic residues" evidence="1">
    <location>
        <begin position="593"/>
        <end position="606"/>
    </location>
</feature>
<gene>
    <name evidence="2" type="ORF">PRZ48_012548</name>
</gene>
<accession>A0ABR0E5L9</accession>
<keyword evidence="3" id="KW-1185">Reference proteome</keyword>
<feature type="compositionally biased region" description="Basic and acidic residues" evidence="1">
    <location>
        <begin position="621"/>
        <end position="632"/>
    </location>
</feature>
<evidence type="ECO:0000313" key="2">
    <source>
        <dbReference type="EMBL" id="KAK4496568.1"/>
    </source>
</evidence>
<dbReference type="PANTHER" id="PTHR14187">
    <property type="entry name" value="ALPHA KINASE/ELONGATION FACTOR 2 KINASE"/>
    <property type="match status" value="1"/>
</dbReference>
<dbReference type="PANTHER" id="PTHR14187:SF5">
    <property type="entry name" value="HEAT SHOCK 70 KDA PROTEIN 12A"/>
    <property type="match status" value="1"/>
</dbReference>
<protein>
    <submittedName>
        <fullName evidence="2">Uncharacterized protein</fullName>
    </submittedName>
</protein>
<dbReference type="CDD" id="cd10170">
    <property type="entry name" value="ASKHA_NBD_HSP70"/>
    <property type="match status" value="1"/>
</dbReference>
<feature type="region of interest" description="Disordered" evidence="1">
    <location>
        <begin position="1"/>
        <end position="25"/>
    </location>
</feature>
<dbReference type="SUPFAM" id="SSF53067">
    <property type="entry name" value="Actin-like ATPase domain"/>
    <property type="match status" value="2"/>
</dbReference>
<sequence length="798" mass="88794">MAALSKIKPAKAKTKTKAKANATRPTPTLALSADYGTSNLSISYKIVNTDAKGGETPLEAISFGGHFQVPQQIAWDEGTFLCGHAVARAVNARRIQPGDVITQWKLRLYPELSDSDLAKRVDFQLRKEGKTLETLLAEHIKAIVGEAKSVLKGGQTGNGFSKHQIDTMPVKLLLSVPMMWEVPESHKMATAAKEAGVDHVDILFEPQCAAAFILDDVIKRKSLSEDMKEGSVILVADPGGGTGDFVAYLIIKGKGGLGLDLRKIGNARGSLCGSQFVNMRFLGHLRKQACEDDGSGKTFEQRCHELGRTEQDVYKIAMDAFEAHKVVFAEDTIAPMDIVVGGAPVAPGQRRSKWTVEITSAEMRSFFQPVIDDIMQQIDNLLGELVATGNKATHIAVVGGMRWSPFFMGQINAKYGETYKIIGDGDSLLRSTHVVAHGAHLRYDDIKAETSEAVGFFGIEQDELYDANVHGDLSTLNPCHIEEIHGETYIKRRWQPMDKSGELWQQNYIRPHQKDMKRQIWWTRDELPRGAQMITDDGRHYRDVFVPIGNRIVKKCPKWKDEGFKLHYLDTFGPPVDGVNSEDEFENFEDFDIDHDSDMDWEEEGSENGSENGSEMDTSSEGDRPRSQQREDEPAEVSRQSMPTAHGSAQTDQHPHDIGASESTRNSVNAIDDELLKKHPDKLFAPTPAQEIAIRNQDDEIDPMDEFIKRFDKEGVTNDGRKYVSKAVYEPWSRLTVESDGANVSFRWVIARPGTEPYDQFGKLKPKEGKGKAKKVETLGEEEVIELVDASFSPYARG</sequence>
<dbReference type="EMBL" id="JAXOVC010000010">
    <property type="protein sequence ID" value="KAK4496568.1"/>
    <property type="molecule type" value="Genomic_DNA"/>
</dbReference>
<name>A0ABR0E5L9_ZASCE</name>